<dbReference type="Pfam" id="PF19263">
    <property type="entry name" value="DUF5906"/>
    <property type="match status" value="1"/>
</dbReference>
<accession>A0A0H3ZR81</accession>
<dbReference type="SUPFAM" id="SSF52540">
    <property type="entry name" value="P-loop containing nucleoside triphosphate hydrolases"/>
    <property type="match status" value="1"/>
</dbReference>
<dbReference type="Gene3D" id="3.40.50.300">
    <property type="entry name" value="P-loop containing nucleotide triphosphate hydrolases"/>
    <property type="match status" value="1"/>
</dbReference>
<organism evidence="2">
    <name type="scientific">Enterovibrio norvegicus</name>
    <dbReference type="NCBI Taxonomy" id="188144"/>
    <lineage>
        <taxon>Bacteria</taxon>
        <taxon>Pseudomonadati</taxon>
        <taxon>Pseudomonadota</taxon>
        <taxon>Gammaproteobacteria</taxon>
        <taxon>Vibrionales</taxon>
        <taxon>Vibrionaceae</taxon>
        <taxon>Enterovibrio</taxon>
    </lineage>
</organism>
<evidence type="ECO:0000259" key="1">
    <source>
        <dbReference type="Pfam" id="PF19263"/>
    </source>
</evidence>
<reference evidence="2" key="1">
    <citation type="journal article" date="2015" name="MBio">
        <title>Eco-Evolutionary Dynamics of Episomes among Ecologically Cohesive Bacterial Populations.</title>
        <authorList>
            <person name="Xue H."/>
            <person name="Cordero O.X."/>
            <person name="Camas F.M."/>
            <person name="Trimble W."/>
            <person name="Meyer F."/>
            <person name="Guglielmini J."/>
            <person name="Rocha E.P."/>
            <person name="Polz M.F."/>
        </authorList>
    </citation>
    <scope>NUCLEOTIDE SEQUENCE</scope>
    <source>
        <strain evidence="2">FF_472</strain>
    </source>
</reference>
<evidence type="ECO:0000313" key="2">
    <source>
        <dbReference type="EMBL" id="AKN38760.1"/>
    </source>
</evidence>
<protein>
    <recommendedName>
        <fullName evidence="1">NrS-1 polymerase-like helicase domain-containing protein</fullName>
    </recommendedName>
</protein>
<sequence>MSRNNMDTKNTAQKPMRAVNYKHWENNVDCELLICIGSEASTRKAKWFLEEEFKIRWMQAAIGKCTKYEAMQISNPNQPREQIVEWLSASNSNPDEQLAIDELRSYADAYKFNVWPEYEQWASFFSDSFYQNAFDYDGNENYKPPVVVTNAELISNSKRFLNVNQKSVKFLLVGKLPDEQKKIILEELKTHRIKEAKIFRIECKPPENIDIKNGYWAKLKDSFNVVTEFLDVTEELKIIYELANDFPENEDDLLNPKAHLDTVDDVVRRLNESWVRVTNNGKNYVVRKGLDNLGRPYMEFFDYKNFAGYFIHEPLIPTGEFDRTLKPIMENPAIVWLKDERSIRSEYGVTFYPKNVQFYKGRLNAYYGLGVTPIEYEIEVIKPYLDHIEKIICGGNETYFNYVLNWCAHMLQIPEEKPETAIVLKAEPGTGKGTFVKPLGKIIGSHFLHATDAKHIVGKFNKSMENKILVFGDEFFSGSKEASDKLKGKITEETQTIERKGIDTIETPDYARVILASNHENIVRIEMNDRRYLFLEVSNEVMQNHEYFGQLGALVKDETFCSMLADYLLKRDIRGFNPRAVPKTEALAKQKLDNLEPLDKWLLHCLRVGTFCGGGSLEVRLTTSKATESAKTWLDDNKLSVYGDLSRKLGYTLQDFAKRKRIRKDDVLTYVYEFKELEEMRRIFSRKIGYDIEY</sequence>
<dbReference type="InterPro" id="IPR045455">
    <property type="entry name" value="NrS-1_pol-like_helicase"/>
</dbReference>
<dbReference type="EMBL" id="KP795612">
    <property type="protein sequence ID" value="AKN38760.1"/>
    <property type="molecule type" value="Genomic_DNA"/>
</dbReference>
<feature type="domain" description="NrS-1 polymerase-like helicase" evidence="1">
    <location>
        <begin position="426"/>
        <end position="531"/>
    </location>
</feature>
<dbReference type="AlphaFoldDB" id="A0A0H3ZR81"/>
<dbReference type="InterPro" id="IPR027417">
    <property type="entry name" value="P-loop_NTPase"/>
</dbReference>
<name>A0A0H3ZR81_9GAMM</name>
<proteinExistence type="predicted"/>